<proteinExistence type="predicted"/>
<keyword evidence="3" id="KW-1185">Reference proteome</keyword>
<dbReference type="AlphaFoldDB" id="A0A7V9AAB1"/>
<sequence>MGEALRQGQLSVRQLAEQFLKRIADAEGQIHAWAAVDASGALQEAQRLDEEAQRGHWRGPLHGIPIGIKDIIDVFDLPTGCGSQRWANSYARQDAPIVRQLRQAGAVILGKTVTTPYAYLDPPPTCNPWQTERTPGGSSSGSAAAVAAGMVPLALGSQTGGSVIRPAAYCGIWALKPTFGQLSTRGILPLAPSLDHVGLMAGHLEDLQILWSALRPAPMGIPPLLESPGRLLLTLPEYLQDPRLEPVMHRAFKQWQQQLEQAGWQWLETPLPIPLVEIRRHHAVILAVEAAAFHHGRWQRHPDDYPPKITQLIRDGLNHSAWSYHEARQHLRQARREIDAWLLRAGGWLALPATPGTPPPRDTTGDPAFQSPWSYLGLPVVTFPIAWTSDGLPLAVQLIGPRWQEEALLSLAQQLSQTVPCPPRRLPV</sequence>
<protein>
    <submittedName>
        <fullName evidence="2">Amidase</fullName>
    </submittedName>
</protein>
<dbReference type="RefSeq" id="WP_194536326.1">
    <property type="nucleotide sequence ID" value="NZ_JACEFB010000001.1"/>
</dbReference>
<organism evidence="2 3">
    <name type="scientific">Thermogemmata fonticola</name>
    <dbReference type="NCBI Taxonomy" id="2755323"/>
    <lineage>
        <taxon>Bacteria</taxon>
        <taxon>Pseudomonadati</taxon>
        <taxon>Planctomycetota</taxon>
        <taxon>Planctomycetia</taxon>
        <taxon>Gemmatales</taxon>
        <taxon>Gemmataceae</taxon>
        <taxon>Thermogemmata</taxon>
    </lineage>
</organism>
<name>A0A7V9AAB1_9BACT</name>
<dbReference type="Proteomes" id="UP000542342">
    <property type="component" value="Unassembled WGS sequence"/>
</dbReference>
<evidence type="ECO:0000259" key="1">
    <source>
        <dbReference type="Pfam" id="PF01425"/>
    </source>
</evidence>
<dbReference type="Pfam" id="PF01425">
    <property type="entry name" value="Amidase"/>
    <property type="match status" value="1"/>
</dbReference>
<dbReference type="InterPro" id="IPR000120">
    <property type="entry name" value="Amidase"/>
</dbReference>
<dbReference type="Gene3D" id="3.90.1300.10">
    <property type="entry name" value="Amidase signature (AS) domain"/>
    <property type="match status" value="1"/>
</dbReference>
<accession>A0A7V9AAB1</accession>
<reference evidence="2 3" key="1">
    <citation type="submission" date="2020-07" db="EMBL/GenBank/DDBJ databases">
        <title>Thermogemmata thermophila gen. nov., sp. nov., a novel moderate thermophilic planctomycete from a Kamchatka hot spring.</title>
        <authorList>
            <person name="Elcheninov A.G."/>
            <person name="Podosokorskaya O.A."/>
            <person name="Kovaleva O.L."/>
            <person name="Novikov A."/>
            <person name="Bonch-Osmolovskaya E.A."/>
            <person name="Toshchakov S.V."/>
            <person name="Kublanov I.V."/>
        </authorList>
    </citation>
    <scope>NUCLEOTIDE SEQUENCE [LARGE SCALE GENOMIC DNA]</scope>
    <source>
        <strain evidence="2 3">2918</strain>
    </source>
</reference>
<feature type="domain" description="Amidase" evidence="1">
    <location>
        <begin position="15"/>
        <end position="409"/>
    </location>
</feature>
<comment type="caution">
    <text evidence="2">The sequence shown here is derived from an EMBL/GenBank/DDBJ whole genome shotgun (WGS) entry which is preliminary data.</text>
</comment>
<dbReference type="PANTHER" id="PTHR11895:SF176">
    <property type="entry name" value="AMIDASE AMID-RELATED"/>
    <property type="match status" value="1"/>
</dbReference>
<dbReference type="SUPFAM" id="SSF75304">
    <property type="entry name" value="Amidase signature (AS) enzymes"/>
    <property type="match status" value="1"/>
</dbReference>
<dbReference type="PANTHER" id="PTHR11895">
    <property type="entry name" value="TRANSAMIDASE"/>
    <property type="match status" value="1"/>
</dbReference>
<gene>
    <name evidence="2" type="ORF">H0921_01925</name>
</gene>
<dbReference type="InterPro" id="IPR036928">
    <property type="entry name" value="AS_sf"/>
</dbReference>
<dbReference type="GO" id="GO:0003824">
    <property type="term" value="F:catalytic activity"/>
    <property type="evidence" value="ECO:0007669"/>
    <property type="project" value="InterPro"/>
</dbReference>
<dbReference type="EMBL" id="JACEFB010000001">
    <property type="protein sequence ID" value="MBA2224916.1"/>
    <property type="molecule type" value="Genomic_DNA"/>
</dbReference>
<evidence type="ECO:0000313" key="2">
    <source>
        <dbReference type="EMBL" id="MBA2224916.1"/>
    </source>
</evidence>
<evidence type="ECO:0000313" key="3">
    <source>
        <dbReference type="Proteomes" id="UP000542342"/>
    </source>
</evidence>
<dbReference type="InterPro" id="IPR023631">
    <property type="entry name" value="Amidase_dom"/>
</dbReference>